<protein>
    <recommendedName>
        <fullName evidence="13">Cytochrome P450</fullName>
    </recommendedName>
</protein>
<dbReference type="PRINTS" id="PR00385">
    <property type="entry name" value="P450"/>
</dbReference>
<dbReference type="Proteomes" id="UP000053259">
    <property type="component" value="Unassembled WGS sequence"/>
</dbReference>
<dbReference type="InterPro" id="IPR017972">
    <property type="entry name" value="Cyt_P450_CS"/>
</dbReference>
<dbReference type="InterPro" id="IPR036396">
    <property type="entry name" value="Cyt_P450_sf"/>
</dbReference>
<evidence type="ECO:0000313" key="12">
    <source>
        <dbReference type="Proteomes" id="UP000053259"/>
    </source>
</evidence>
<organism evidence="11 12">
    <name type="scientific">Verruconis gallopava</name>
    <dbReference type="NCBI Taxonomy" id="253628"/>
    <lineage>
        <taxon>Eukaryota</taxon>
        <taxon>Fungi</taxon>
        <taxon>Dikarya</taxon>
        <taxon>Ascomycota</taxon>
        <taxon>Pezizomycotina</taxon>
        <taxon>Dothideomycetes</taxon>
        <taxon>Pleosporomycetidae</taxon>
        <taxon>Venturiales</taxon>
        <taxon>Sympoventuriaceae</taxon>
        <taxon>Verruconis</taxon>
    </lineage>
</organism>
<dbReference type="Gene3D" id="1.10.630.10">
    <property type="entry name" value="Cytochrome P450"/>
    <property type="match status" value="1"/>
</dbReference>
<comment type="similarity">
    <text evidence="2 9">Belongs to the cytochrome P450 family.</text>
</comment>
<gene>
    <name evidence="11" type="ORF">PV09_06586</name>
</gene>
<name>A0A0D1XIG1_9PEZI</name>
<keyword evidence="7 9" id="KW-0503">Monooxygenase</keyword>
<keyword evidence="10" id="KW-1133">Transmembrane helix</keyword>
<dbReference type="InParanoid" id="A0A0D1XIG1"/>
<keyword evidence="4 8" id="KW-0479">Metal-binding</keyword>
<feature type="binding site" description="axial binding residue" evidence="8">
    <location>
        <position position="448"/>
    </location>
    <ligand>
        <name>heme</name>
        <dbReference type="ChEBI" id="CHEBI:30413"/>
    </ligand>
    <ligandPart>
        <name>Fe</name>
        <dbReference type="ChEBI" id="CHEBI:18248"/>
    </ligandPart>
</feature>
<dbReference type="OrthoDB" id="1470350at2759"/>
<evidence type="ECO:0000256" key="6">
    <source>
        <dbReference type="ARBA" id="ARBA00023004"/>
    </source>
</evidence>
<dbReference type="AlphaFoldDB" id="A0A0D1XIG1"/>
<evidence type="ECO:0000256" key="3">
    <source>
        <dbReference type="ARBA" id="ARBA00022617"/>
    </source>
</evidence>
<keyword evidence="5 9" id="KW-0560">Oxidoreductase</keyword>
<dbReference type="CDD" id="cd11058">
    <property type="entry name" value="CYP60B-like"/>
    <property type="match status" value="1"/>
</dbReference>
<proteinExistence type="inferred from homology"/>
<dbReference type="PANTHER" id="PTHR24305:SF29">
    <property type="entry name" value="BENZOATE-PARA-HYDROXYLASE"/>
    <property type="match status" value="1"/>
</dbReference>
<evidence type="ECO:0000256" key="2">
    <source>
        <dbReference type="ARBA" id="ARBA00010617"/>
    </source>
</evidence>
<keyword evidence="12" id="KW-1185">Reference proteome</keyword>
<dbReference type="PRINTS" id="PR00463">
    <property type="entry name" value="EP450I"/>
</dbReference>
<comment type="cofactor">
    <cofactor evidence="1 8">
        <name>heme</name>
        <dbReference type="ChEBI" id="CHEBI:30413"/>
    </cofactor>
</comment>
<dbReference type="GO" id="GO:0005506">
    <property type="term" value="F:iron ion binding"/>
    <property type="evidence" value="ECO:0007669"/>
    <property type="project" value="InterPro"/>
</dbReference>
<dbReference type="RefSeq" id="XP_016211965.1">
    <property type="nucleotide sequence ID" value="XM_016360253.1"/>
</dbReference>
<keyword evidence="3 8" id="KW-0349">Heme</keyword>
<evidence type="ECO:0000256" key="5">
    <source>
        <dbReference type="ARBA" id="ARBA00023002"/>
    </source>
</evidence>
<evidence type="ECO:0000256" key="10">
    <source>
        <dbReference type="SAM" id="Phobius"/>
    </source>
</evidence>
<dbReference type="InterPro" id="IPR002401">
    <property type="entry name" value="Cyt_P450_E_grp-I"/>
</dbReference>
<dbReference type="InterPro" id="IPR050121">
    <property type="entry name" value="Cytochrome_P450_monoxygenase"/>
</dbReference>
<dbReference type="EMBL" id="KN847551">
    <property type="protein sequence ID" value="KIW02096.1"/>
    <property type="molecule type" value="Genomic_DNA"/>
</dbReference>
<evidence type="ECO:0000256" key="4">
    <source>
        <dbReference type="ARBA" id="ARBA00022723"/>
    </source>
</evidence>
<keyword evidence="10" id="KW-0812">Transmembrane</keyword>
<keyword evidence="6 8" id="KW-0408">Iron</keyword>
<dbReference type="HOGENOM" id="CLU_001570_14_11_1"/>
<dbReference type="GO" id="GO:0004497">
    <property type="term" value="F:monooxygenase activity"/>
    <property type="evidence" value="ECO:0007669"/>
    <property type="project" value="UniProtKB-KW"/>
</dbReference>
<evidence type="ECO:0000256" key="1">
    <source>
        <dbReference type="ARBA" id="ARBA00001971"/>
    </source>
</evidence>
<dbReference type="STRING" id="253628.A0A0D1XIG1"/>
<dbReference type="VEuPathDB" id="FungiDB:PV09_06586"/>
<dbReference type="GeneID" id="27314559"/>
<evidence type="ECO:0000313" key="11">
    <source>
        <dbReference type="EMBL" id="KIW02096.1"/>
    </source>
</evidence>
<dbReference type="Pfam" id="PF00067">
    <property type="entry name" value="p450"/>
    <property type="match status" value="1"/>
</dbReference>
<dbReference type="SUPFAM" id="SSF48264">
    <property type="entry name" value="Cytochrome P450"/>
    <property type="match status" value="1"/>
</dbReference>
<accession>A0A0D1XIG1</accession>
<feature type="transmembrane region" description="Helical" evidence="10">
    <location>
        <begin position="12"/>
        <end position="38"/>
    </location>
</feature>
<reference evidence="11 12" key="1">
    <citation type="submission" date="2015-01" db="EMBL/GenBank/DDBJ databases">
        <title>The Genome Sequence of Ochroconis gallopava CBS43764.</title>
        <authorList>
            <consortium name="The Broad Institute Genomics Platform"/>
            <person name="Cuomo C."/>
            <person name="de Hoog S."/>
            <person name="Gorbushina A."/>
            <person name="Stielow B."/>
            <person name="Teixiera M."/>
            <person name="Abouelleil A."/>
            <person name="Chapman S.B."/>
            <person name="Priest M."/>
            <person name="Young S.K."/>
            <person name="Wortman J."/>
            <person name="Nusbaum C."/>
            <person name="Birren B."/>
        </authorList>
    </citation>
    <scope>NUCLEOTIDE SEQUENCE [LARGE SCALE GENOMIC DNA]</scope>
    <source>
        <strain evidence="11 12">CBS 43764</strain>
    </source>
</reference>
<dbReference type="InterPro" id="IPR001128">
    <property type="entry name" value="Cyt_P450"/>
</dbReference>
<evidence type="ECO:0000256" key="8">
    <source>
        <dbReference type="PIRSR" id="PIRSR602401-1"/>
    </source>
</evidence>
<evidence type="ECO:0008006" key="13">
    <source>
        <dbReference type="Google" id="ProtNLM"/>
    </source>
</evidence>
<dbReference type="GO" id="GO:0020037">
    <property type="term" value="F:heme binding"/>
    <property type="evidence" value="ECO:0007669"/>
    <property type="project" value="InterPro"/>
</dbReference>
<dbReference type="PANTHER" id="PTHR24305">
    <property type="entry name" value="CYTOCHROME P450"/>
    <property type="match status" value="1"/>
</dbReference>
<keyword evidence="10" id="KW-0472">Membrane</keyword>
<dbReference type="GO" id="GO:0016705">
    <property type="term" value="F:oxidoreductase activity, acting on paired donors, with incorporation or reduction of molecular oxygen"/>
    <property type="evidence" value="ECO:0007669"/>
    <property type="project" value="InterPro"/>
</dbReference>
<dbReference type="PROSITE" id="PS00086">
    <property type="entry name" value="CYTOCHROME_P450"/>
    <property type="match status" value="1"/>
</dbReference>
<evidence type="ECO:0000256" key="9">
    <source>
        <dbReference type="RuleBase" id="RU000461"/>
    </source>
</evidence>
<evidence type="ECO:0000256" key="7">
    <source>
        <dbReference type="ARBA" id="ARBA00023033"/>
    </source>
</evidence>
<sequence length="503" mass="57479">MVDPFSGHIWPMLPSLLTLGMILIVLTLLFNTVYNVYFHPLHGFPGPRIAAATSLYYIYWNARGERHKIDLYLHMKYGEVVRVKPNQLSFVGDDAWKDIFMHRQGHPQMAKYGRGNSNTRGAHSLVSAPDDIHARQRKCLSHAFSEKALREQEPLIKSYIDILISSMREDALNGRPSDMVKYFNWISFDVVGDLAFAQSFDALRTRSTHPWIKAFFAGLKLRVILGEIINFPILRPMIFLAMRIRALKGRKSSNFCRAAVKRRYELGDLNRPDFLGKVMQKNAEKDRSAHMSEDEINMNFTVIMVAGSETTATLLSGCTFLLHKNPEVLKKLKAEVRSSFKSEDEINMITVNKLPYLLAVIEEALRYYPPIAIALPRKSPPHGTTICGHHVPGNVVVGIPPWAANHSPNHFVHPDEFIPERFLPNKEERFSQDRTAIHQPFSAGPRNCLGRNLANAEIRLILARIIYNFDMELVDQKSEWMTNQKSYIIWSRPKLMVLSKATT</sequence>